<dbReference type="Proteomes" id="UP001442841">
    <property type="component" value="Chromosome"/>
</dbReference>
<dbReference type="PANTHER" id="PTHR43433:SF5">
    <property type="entry name" value="AB HYDROLASE-1 DOMAIN-CONTAINING PROTEIN"/>
    <property type="match status" value="1"/>
</dbReference>
<evidence type="ECO:0000259" key="2">
    <source>
        <dbReference type="Pfam" id="PF00561"/>
    </source>
</evidence>
<accession>A0ABZ3FJA8</accession>
<dbReference type="Pfam" id="PF00561">
    <property type="entry name" value="Abhydrolase_1"/>
    <property type="match status" value="1"/>
</dbReference>
<dbReference type="InterPro" id="IPR000073">
    <property type="entry name" value="AB_hydrolase_1"/>
</dbReference>
<dbReference type="RefSeq" id="WP_425307525.1">
    <property type="nucleotide sequence ID" value="NZ_CP154795.1"/>
</dbReference>
<dbReference type="PANTHER" id="PTHR43433">
    <property type="entry name" value="HYDROLASE, ALPHA/BETA FOLD FAMILY PROTEIN"/>
    <property type="match status" value="1"/>
</dbReference>
<keyword evidence="3" id="KW-0378">Hydrolase</keyword>
<dbReference type="GO" id="GO:0016787">
    <property type="term" value="F:hydrolase activity"/>
    <property type="evidence" value="ECO:0007669"/>
    <property type="project" value="UniProtKB-KW"/>
</dbReference>
<dbReference type="EMBL" id="CP154795">
    <property type="protein sequence ID" value="XAN06086.1"/>
    <property type="molecule type" value="Genomic_DNA"/>
</dbReference>
<keyword evidence="1" id="KW-0575">Peroxidase</keyword>
<keyword evidence="1" id="KW-0560">Oxidoreductase</keyword>
<feature type="domain" description="AB hydrolase-1" evidence="2">
    <location>
        <begin position="30"/>
        <end position="264"/>
    </location>
</feature>
<organism evidence="3 4">
    <name type="scientific">Ammonicoccus fulvus</name>
    <dbReference type="NCBI Taxonomy" id="3138240"/>
    <lineage>
        <taxon>Bacteria</taxon>
        <taxon>Bacillati</taxon>
        <taxon>Actinomycetota</taxon>
        <taxon>Actinomycetes</taxon>
        <taxon>Propionibacteriales</taxon>
        <taxon>Propionibacteriaceae</taxon>
        <taxon>Ammonicoccus</taxon>
    </lineage>
</organism>
<dbReference type="InterPro" id="IPR000639">
    <property type="entry name" value="Epox_hydrolase-like"/>
</dbReference>
<proteinExistence type="predicted"/>
<dbReference type="InterPro" id="IPR029058">
    <property type="entry name" value="AB_hydrolase_fold"/>
</dbReference>
<keyword evidence="4" id="KW-1185">Reference proteome</keyword>
<dbReference type="PRINTS" id="PR00111">
    <property type="entry name" value="ABHYDROLASE"/>
</dbReference>
<protein>
    <submittedName>
        <fullName evidence="3">Alpha/beta hydrolase</fullName>
    </submittedName>
</protein>
<reference evidence="3 4" key="1">
    <citation type="submission" date="2024-04" db="EMBL/GenBank/DDBJ databases">
        <title>Isolation of an actinomycete strain from pig manure.</title>
        <authorList>
            <person name="Gong T."/>
            <person name="Yu Z."/>
            <person name="An M."/>
            <person name="Wei C."/>
            <person name="Yang W."/>
            <person name="Liu L."/>
        </authorList>
    </citation>
    <scope>NUCLEOTIDE SEQUENCE [LARGE SCALE GENOMIC DNA]</scope>
    <source>
        <strain evidence="3 4">ZF39</strain>
    </source>
</reference>
<evidence type="ECO:0000313" key="4">
    <source>
        <dbReference type="Proteomes" id="UP001442841"/>
    </source>
</evidence>
<dbReference type="Gene3D" id="3.40.50.1820">
    <property type="entry name" value="alpha/beta hydrolase"/>
    <property type="match status" value="1"/>
</dbReference>
<name>A0ABZ3FJA8_9ACTN</name>
<dbReference type="SUPFAM" id="SSF53474">
    <property type="entry name" value="alpha/beta-Hydrolases"/>
    <property type="match status" value="1"/>
</dbReference>
<sequence>MLDITQEGTEKKVTISRGDVYYQEVGEGHPVVFLHGSGPGATGWSNFASNMAELGEKIRCIAIDLPGWGKSFPVKYNERDHHTAVREVLDALGIDKAAVVGNSMGGAVAIKFAATYPDRITHLITMGAGSPQVKLFGAADGPTEGLKVLQQGYRDPSVDQMKKLTEIMTFDSGNATDALAKQRSDNAKANQEHLDNFIEGLTKPRSGMATEAELRSISCPTLLIHGRDDRVVHYENSLYLCATIPDSRILLINRCGHWAQVEHPKEFNREVASFVLGA</sequence>
<dbReference type="InterPro" id="IPR050471">
    <property type="entry name" value="AB_hydrolase"/>
</dbReference>
<evidence type="ECO:0000313" key="3">
    <source>
        <dbReference type="EMBL" id="XAN06086.1"/>
    </source>
</evidence>
<dbReference type="PRINTS" id="PR00412">
    <property type="entry name" value="EPOXHYDRLASE"/>
</dbReference>
<evidence type="ECO:0000256" key="1">
    <source>
        <dbReference type="ARBA" id="ARBA00022559"/>
    </source>
</evidence>
<gene>
    <name evidence="3" type="ORF">AADG42_01760</name>
</gene>